<evidence type="ECO:0000259" key="7">
    <source>
        <dbReference type="Pfam" id="PF06271"/>
    </source>
</evidence>
<dbReference type="InterPro" id="IPR010432">
    <property type="entry name" value="RDD"/>
</dbReference>
<proteinExistence type="predicted"/>
<evidence type="ECO:0000256" key="4">
    <source>
        <dbReference type="ARBA" id="ARBA00022989"/>
    </source>
</evidence>
<protein>
    <submittedName>
        <fullName evidence="8">Putative RDD family membrane protein YckC</fullName>
    </submittedName>
</protein>
<name>A0A660KWP5_9BACL</name>
<feature type="transmembrane region" description="Helical" evidence="6">
    <location>
        <begin position="98"/>
        <end position="122"/>
    </location>
</feature>
<evidence type="ECO:0000256" key="2">
    <source>
        <dbReference type="ARBA" id="ARBA00022475"/>
    </source>
</evidence>
<evidence type="ECO:0000256" key="3">
    <source>
        <dbReference type="ARBA" id="ARBA00022692"/>
    </source>
</evidence>
<accession>A0A660KWP5</accession>
<evidence type="ECO:0000256" key="5">
    <source>
        <dbReference type="ARBA" id="ARBA00023136"/>
    </source>
</evidence>
<dbReference type="GO" id="GO:0005886">
    <property type="term" value="C:plasma membrane"/>
    <property type="evidence" value="ECO:0007669"/>
    <property type="project" value="UniProtKB-SubCell"/>
</dbReference>
<comment type="subcellular location">
    <subcellularLocation>
        <location evidence="1">Cell membrane</location>
        <topology evidence="1">Multi-pass membrane protein</topology>
    </subcellularLocation>
</comment>
<keyword evidence="9" id="KW-1185">Reference proteome</keyword>
<evidence type="ECO:0000313" key="8">
    <source>
        <dbReference type="EMBL" id="RKQ84148.1"/>
    </source>
</evidence>
<sequence>MDVPVNPSEGLGLPRDSGEVGGFLHREASRESAAGGNALGQGRGAKPGGSAVYGTYAGFWQRAGALLLDVLFLWGFLSLLHALDALLGRVPSFLGDVILWVGYFVAATSLFGGTLGKLAVGIRVVDETGRKPPFGAVFLRETAGKLTSTFFWGLGFLMAAWDDHMQALHDRMARTYVVSIPSDDAPSAG</sequence>
<evidence type="ECO:0000256" key="1">
    <source>
        <dbReference type="ARBA" id="ARBA00004651"/>
    </source>
</evidence>
<feature type="transmembrane region" description="Helical" evidence="6">
    <location>
        <begin position="63"/>
        <end position="86"/>
    </location>
</feature>
<keyword evidence="5 6" id="KW-0472">Membrane</keyword>
<keyword evidence="3 6" id="KW-0812">Transmembrane</keyword>
<dbReference type="RefSeq" id="WP_121444573.1">
    <property type="nucleotide sequence ID" value="NZ_RBIJ01000004.1"/>
</dbReference>
<dbReference type="OrthoDB" id="9793824at2"/>
<evidence type="ECO:0000313" key="9">
    <source>
        <dbReference type="Proteomes" id="UP000267019"/>
    </source>
</evidence>
<keyword evidence="2" id="KW-1003">Cell membrane</keyword>
<feature type="domain" description="RDD" evidence="7">
    <location>
        <begin position="56"/>
        <end position="173"/>
    </location>
</feature>
<reference evidence="8 9" key="1">
    <citation type="submission" date="2018-10" db="EMBL/GenBank/DDBJ databases">
        <title>Genomic Encyclopedia of Type Strains, Phase IV (KMG-IV): sequencing the most valuable type-strain genomes for metagenomic binning, comparative biology and taxonomic classification.</title>
        <authorList>
            <person name="Goeker M."/>
        </authorList>
    </citation>
    <scope>NUCLEOTIDE SEQUENCE [LARGE SCALE GENOMIC DNA]</scope>
    <source>
        <strain evidence="8 9">DSM 22653</strain>
    </source>
</reference>
<dbReference type="Pfam" id="PF06271">
    <property type="entry name" value="RDD"/>
    <property type="match status" value="1"/>
</dbReference>
<gene>
    <name evidence="8" type="ORF">C7438_1325</name>
</gene>
<dbReference type="PANTHER" id="PTHR36115">
    <property type="entry name" value="PROLINE-RICH ANTIGEN HOMOLOG-RELATED"/>
    <property type="match status" value="1"/>
</dbReference>
<dbReference type="EMBL" id="RBIJ01000004">
    <property type="protein sequence ID" value="RKQ84148.1"/>
    <property type="molecule type" value="Genomic_DNA"/>
</dbReference>
<evidence type="ECO:0000256" key="6">
    <source>
        <dbReference type="SAM" id="Phobius"/>
    </source>
</evidence>
<dbReference type="Proteomes" id="UP000267019">
    <property type="component" value="Unassembled WGS sequence"/>
</dbReference>
<dbReference type="InterPro" id="IPR051791">
    <property type="entry name" value="Pra-immunoreactive"/>
</dbReference>
<organism evidence="8 9">
    <name type="scientific">Brockia lithotrophica</name>
    <dbReference type="NCBI Taxonomy" id="933949"/>
    <lineage>
        <taxon>Bacteria</taxon>
        <taxon>Bacillati</taxon>
        <taxon>Bacillota</taxon>
        <taxon>Bacilli</taxon>
        <taxon>Bacillales</taxon>
        <taxon>Bacillales Family X. Incertae Sedis</taxon>
        <taxon>Brockia</taxon>
    </lineage>
</organism>
<comment type="caution">
    <text evidence="8">The sequence shown here is derived from an EMBL/GenBank/DDBJ whole genome shotgun (WGS) entry which is preliminary data.</text>
</comment>
<keyword evidence="4 6" id="KW-1133">Transmembrane helix</keyword>
<dbReference type="AlphaFoldDB" id="A0A660KWP5"/>